<dbReference type="InterPro" id="IPR002563">
    <property type="entry name" value="Flavin_Rdtase-like_dom"/>
</dbReference>
<gene>
    <name evidence="3" type="ORF">AWB80_07626</name>
</gene>
<proteinExistence type="predicted"/>
<dbReference type="PANTHER" id="PTHR30466">
    <property type="entry name" value="FLAVIN REDUCTASE"/>
    <property type="match status" value="1"/>
</dbReference>
<keyword evidence="1" id="KW-0560">Oxidoreductase</keyword>
<dbReference type="RefSeq" id="WP_208635747.1">
    <property type="nucleotide sequence ID" value="NZ_FCOE02000052.1"/>
</dbReference>
<reference evidence="3" key="1">
    <citation type="submission" date="2016-01" db="EMBL/GenBank/DDBJ databases">
        <authorList>
            <person name="Peeters C."/>
        </authorList>
    </citation>
    <scope>NUCLEOTIDE SEQUENCE [LARGE SCALE GENOMIC DNA]</scope>
    <source>
        <strain evidence="3">LMG 29323</strain>
    </source>
</reference>
<evidence type="ECO:0000256" key="1">
    <source>
        <dbReference type="ARBA" id="ARBA00023002"/>
    </source>
</evidence>
<evidence type="ECO:0000259" key="2">
    <source>
        <dbReference type="SMART" id="SM00903"/>
    </source>
</evidence>
<dbReference type="PANTHER" id="PTHR30466:SF1">
    <property type="entry name" value="FMN REDUCTASE (NADH) RUTF"/>
    <property type="match status" value="1"/>
</dbReference>
<protein>
    <submittedName>
        <fullName evidence="3">Flavin reductase domain-containing protein</fullName>
    </submittedName>
</protein>
<name>A0A158DZT5_9BURK</name>
<dbReference type="InterPro" id="IPR050268">
    <property type="entry name" value="NADH-dep_flavin_reductase"/>
</dbReference>
<dbReference type="EMBL" id="FCOE02000052">
    <property type="protein sequence ID" value="SAK99197.1"/>
    <property type="molecule type" value="Genomic_DNA"/>
</dbReference>
<keyword evidence="4" id="KW-1185">Reference proteome</keyword>
<dbReference type="Gene3D" id="2.30.110.10">
    <property type="entry name" value="Electron Transport, Fmn-binding Protein, Chain A"/>
    <property type="match status" value="1"/>
</dbReference>
<comment type="caution">
    <text evidence="3">The sequence shown here is derived from an EMBL/GenBank/DDBJ whole genome shotgun (WGS) entry which is preliminary data.</text>
</comment>
<dbReference type="GO" id="GO:0042602">
    <property type="term" value="F:riboflavin reductase (NADPH) activity"/>
    <property type="evidence" value="ECO:0007669"/>
    <property type="project" value="TreeGrafter"/>
</dbReference>
<evidence type="ECO:0000313" key="4">
    <source>
        <dbReference type="Proteomes" id="UP000054911"/>
    </source>
</evidence>
<feature type="domain" description="Flavin reductase like" evidence="2">
    <location>
        <begin position="13"/>
        <end position="154"/>
    </location>
</feature>
<dbReference type="AlphaFoldDB" id="A0A158DZT5"/>
<dbReference type="Proteomes" id="UP000054911">
    <property type="component" value="Unassembled WGS sequence"/>
</dbReference>
<evidence type="ECO:0000313" key="3">
    <source>
        <dbReference type="EMBL" id="SAK99197.1"/>
    </source>
</evidence>
<dbReference type="SMART" id="SM00903">
    <property type="entry name" value="Flavin_Reduct"/>
    <property type="match status" value="1"/>
</dbReference>
<sequence length="171" mass="18523">MTEIDTKLYRSVMGLFATGVTVISHVVDGAPVSMTANAFMSVSMDPPLVLISVRKQSRFNDTMRVGVCYGVSFLAESQQAISAHFGGKRDDTLHVAYTLGLEAPLIGGSLAQIVARTTAVHEAGDHLLYIGRIEHLQLGEQRKPLVFYSGRYKQVEAHAPAAGWAASTDCW</sequence>
<dbReference type="SUPFAM" id="SSF50475">
    <property type="entry name" value="FMN-binding split barrel"/>
    <property type="match status" value="1"/>
</dbReference>
<dbReference type="GO" id="GO:0006208">
    <property type="term" value="P:pyrimidine nucleobase catabolic process"/>
    <property type="evidence" value="ECO:0007669"/>
    <property type="project" value="TreeGrafter"/>
</dbReference>
<organism evidence="3 4">
    <name type="scientific">Caballeronia pedi</name>
    <dbReference type="NCBI Taxonomy" id="1777141"/>
    <lineage>
        <taxon>Bacteria</taxon>
        <taxon>Pseudomonadati</taxon>
        <taxon>Pseudomonadota</taxon>
        <taxon>Betaproteobacteria</taxon>
        <taxon>Burkholderiales</taxon>
        <taxon>Burkholderiaceae</taxon>
        <taxon>Caballeronia</taxon>
    </lineage>
</organism>
<dbReference type="InterPro" id="IPR012349">
    <property type="entry name" value="Split_barrel_FMN-bd"/>
</dbReference>
<accession>A0A158DZT5</accession>
<dbReference type="GO" id="GO:0010181">
    <property type="term" value="F:FMN binding"/>
    <property type="evidence" value="ECO:0007669"/>
    <property type="project" value="InterPro"/>
</dbReference>
<dbReference type="Pfam" id="PF01613">
    <property type="entry name" value="Flavin_Reduct"/>
    <property type="match status" value="1"/>
</dbReference>
<dbReference type="STRING" id="1777141.AWB80_07626"/>